<dbReference type="PANTHER" id="PTHR31061">
    <property type="entry name" value="LD22376P"/>
    <property type="match status" value="1"/>
</dbReference>
<dbReference type="STRING" id="1121022.GCA_000376105_03596"/>
<evidence type="ECO:0000259" key="2">
    <source>
        <dbReference type="Pfam" id="PF07786"/>
    </source>
</evidence>
<dbReference type="PATRIC" id="fig|1121022.4.peg.3327"/>
<accession>V4PIV8</accession>
<protein>
    <recommendedName>
        <fullName evidence="2">Heparan-alpha-glucosaminide N-acetyltransferase catalytic domain-containing protein</fullName>
    </recommendedName>
</protein>
<evidence type="ECO:0000256" key="1">
    <source>
        <dbReference type="SAM" id="Phobius"/>
    </source>
</evidence>
<reference evidence="3 4" key="1">
    <citation type="journal article" date="2014" name="Nature">
        <title>Sequential evolution of bacterial morphology by co-option of a developmental regulator.</title>
        <authorList>
            <person name="Jiang C."/>
            <person name="Brown P.J."/>
            <person name="Ducret A."/>
            <person name="Brun Y.V."/>
        </authorList>
    </citation>
    <scope>NUCLEOTIDE SEQUENCE [LARGE SCALE GENOMIC DNA]</scope>
    <source>
        <strain evidence="3 4">DSM 16100</strain>
    </source>
</reference>
<dbReference type="OrthoDB" id="9788724at2"/>
<dbReference type="AlphaFoldDB" id="V4PIV8"/>
<gene>
    <name evidence="3" type="ORF">ABENE_16360</name>
</gene>
<keyword evidence="4" id="KW-1185">Reference proteome</keyword>
<feature type="transmembrane region" description="Helical" evidence="1">
    <location>
        <begin position="211"/>
        <end position="231"/>
    </location>
</feature>
<feature type="transmembrane region" description="Helical" evidence="1">
    <location>
        <begin position="297"/>
        <end position="317"/>
    </location>
</feature>
<feature type="transmembrane region" description="Helical" evidence="1">
    <location>
        <begin position="12"/>
        <end position="31"/>
    </location>
</feature>
<feature type="transmembrane region" description="Helical" evidence="1">
    <location>
        <begin position="97"/>
        <end position="115"/>
    </location>
</feature>
<comment type="caution">
    <text evidence="3">The sequence shown here is derived from an EMBL/GenBank/DDBJ whole genome shotgun (WGS) entry which is preliminary data.</text>
</comment>
<feature type="domain" description="Heparan-alpha-glucosaminide N-acetyltransferase catalytic" evidence="2">
    <location>
        <begin position="10"/>
        <end position="234"/>
    </location>
</feature>
<dbReference type="Pfam" id="PF07786">
    <property type="entry name" value="HGSNAT_cat"/>
    <property type="match status" value="1"/>
</dbReference>
<keyword evidence="1" id="KW-1133">Transmembrane helix</keyword>
<feature type="transmembrane region" description="Helical" evidence="1">
    <location>
        <begin position="243"/>
        <end position="264"/>
    </location>
</feature>
<feature type="transmembrane region" description="Helical" evidence="1">
    <location>
        <begin position="121"/>
        <end position="143"/>
    </location>
</feature>
<dbReference type="RefSeq" id="WP_018083277.1">
    <property type="nucleotide sequence ID" value="NZ_AQWM01000027.1"/>
</dbReference>
<name>V4PIV8_9CAUL</name>
<feature type="transmembrane region" description="Helical" evidence="1">
    <location>
        <begin position="150"/>
        <end position="169"/>
    </location>
</feature>
<dbReference type="Proteomes" id="UP000017837">
    <property type="component" value="Unassembled WGS sequence"/>
</dbReference>
<feature type="transmembrane region" description="Helical" evidence="1">
    <location>
        <begin position="340"/>
        <end position="361"/>
    </location>
</feature>
<sequence>MTEIYPPNSRLVSLDVMRGLAVIGMILANATDGVKEGLGAHVFPQLLHEPWQGLHFADTVFPAFLMMMGVSVPMALTKAKVATGLNGEQFRRIFWRTFRLVFLGFLLVNLDWFAHFGGTTWRLFGVLQRIGLVYGACAILYFLCSPRVRLVIIAALLLLYWPLALLPQIDAGPSDIWVRGHNFIGSFDRVWLGAGGHNYVRGPEGYDPEGLLGTLPAVAHGLIGVAVGEWLQRMRSRDAGLKLALAGIGTLIAGCLWGFIFPVVKDIWSSPFVLVTCGLTTFLLAILHLCLDGREKVSVWALFPMAIGMNAMTAYVLDEVCAGMPTWSLFALPYHLSRPYIYEPIAALLPVIAFLMCIWLVTERMRRKGLVIKI</sequence>
<dbReference type="InterPro" id="IPR012429">
    <property type="entry name" value="HGSNAT_cat"/>
</dbReference>
<organism evidence="3 4">
    <name type="scientific">Asticcacaulis benevestitus DSM 16100 = ATCC BAA-896</name>
    <dbReference type="NCBI Taxonomy" id="1121022"/>
    <lineage>
        <taxon>Bacteria</taxon>
        <taxon>Pseudomonadati</taxon>
        <taxon>Pseudomonadota</taxon>
        <taxon>Alphaproteobacteria</taxon>
        <taxon>Caulobacterales</taxon>
        <taxon>Caulobacteraceae</taxon>
        <taxon>Asticcacaulis</taxon>
    </lineage>
</organism>
<feature type="transmembrane region" description="Helical" evidence="1">
    <location>
        <begin position="270"/>
        <end position="290"/>
    </location>
</feature>
<evidence type="ECO:0000313" key="4">
    <source>
        <dbReference type="Proteomes" id="UP000017837"/>
    </source>
</evidence>
<dbReference type="EMBL" id="AWGB01000039">
    <property type="protein sequence ID" value="ESQ88101.1"/>
    <property type="molecule type" value="Genomic_DNA"/>
</dbReference>
<proteinExistence type="predicted"/>
<feature type="transmembrane region" description="Helical" evidence="1">
    <location>
        <begin position="51"/>
        <end position="76"/>
    </location>
</feature>
<keyword evidence="1" id="KW-0812">Transmembrane</keyword>
<dbReference type="eggNOG" id="COG4299">
    <property type="taxonomic scope" value="Bacteria"/>
</dbReference>
<keyword evidence="1" id="KW-0472">Membrane</keyword>
<dbReference type="PANTHER" id="PTHR31061:SF24">
    <property type="entry name" value="LD22376P"/>
    <property type="match status" value="1"/>
</dbReference>
<evidence type="ECO:0000313" key="3">
    <source>
        <dbReference type="EMBL" id="ESQ88101.1"/>
    </source>
</evidence>